<organism evidence="1 2">
    <name type="scientific">Limnospira indica PCC 8005</name>
    <dbReference type="NCBI Taxonomy" id="376219"/>
    <lineage>
        <taxon>Bacteria</taxon>
        <taxon>Bacillati</taxon>
        <taxon>Cyanobacteriota</taxon>
        <taxon>Cyanophyceae</taxon>
        <taxon>Oscillatoriophycideae</taxon>
        <taxon>Oscillatoriales</taxon>
        <taxon>Sirenicapillariaceae</taxon>
        <taxon>Limnospira</taxon>
    </lineage>
</organism>
<gene>
    <name evidence="1" type="ORF">ARTHRO_30595</name>
</gene>
<dbReference type="EMBL" id="FO818640">
    <property type="protein sequence ID" value="CDM95327.1"/>
    <property type="molecule type" value="Genomic_DNA"/>
</dbReference>
<reference evidence="1 2" key="1">
    <citation type="submission" date="2014-02" db="EMBL/GenBank/DDBJ databases">
        <authorList>
            <person name="Genoscope - CEA"/>
        </authorList>
    </citation>
    <scope>NUCLEOTIDE SEQUENCE [LARGE SCALE GENOMIC DNA]</scope>
    <source>
        <strain evidence="1 2">PCC 8005</strain>
    </source>
</reference>
<name>A0A9P1KFK4_9CYAN</name>
<proteinExistence type="predicted"/>
<accession>A0A9P1KFK4</accession>
<evidence type="ECO:0000313" key="1">
    <source>
        <dbReference type="EMBL" id="CDM95327.1"/>
    </source>
</evidence>
<keyword evidence="2" id="KW-1185">Reference proteome</keyword>
<dbReference type="AlphaFoldDB" id="A0A9P1KFK4"/>
<dbReference type="Proteomes" id="UP000032946">
    <property type="component" value="Chromosome"/>
</dbReference>
<evidence type="ECO:0000313" key="2">
    <source>
        <dbReference type="Proteomes" id="UP000032946"/>
    </source>
</evidence>
<protein>
    <submittedName>
        <fullName evidence="1">Uncharacterized protein</fullName>
    </submittedName>
</protein>
<sequence length="48" mass="5875">MPYNQRVSWLCLDVSFSQISPCPHRYLKRSLKFDFCNVKRYPCCFIRK</sequence>